<keyword evidence="2" id="KW-0812">Transmembrane</keyword>
<evidence type="ECO:0008006" key="5">
    <source>
        <dbReference type="Google" id="ProtNLM"/>
    </source>
</evidence>
<protein>
    <recommendedName>
        <fullName evidence="5">DUF2304 domain-containing protein</fullName>
    </recommendedName>
</protein>
<dbReference type="Proteomes" id="UP001225646">
    <property type="component" value="Unassembled WGS sequence"/>
</dbReference>
<keyword evidence="4" id="KW-1185">Reference proteome</keyword>
<accession>A0ABT9VLX8</accession>
<comment type="caution">
    <text evidence="3">The sequence shown here is derived from an EMBL/GenBank/DDBJ whole genome shotgun (WGS) entry which is preliminary data.</text>
</comment>
<keyword evidence="2" id="KW-1133">Transmembrane helix</keyword>
<keyword evidence="1" id="KW-0175">Coiled coil</keyword>
<feature type="transmembrane region" description="Helical" evidence="2">
    <location>
        <begin position="68"/>
        <end position="88"/>
    </location>
</feature>
<dbReference type="RefSeq" id="WP_419151477.1">
    <property type="nucleotide sequence ID" value="NZ_JAUSTR010000002.1"/>
</dbReference>
<dbReference type="InterPro" id="IPR019277">
    <property type="entry name" value="DUF2304"/>
</dbReference>
<feature type="transmembrane region" description="Helical" evidence="2">
    <location>
        <begin position="6"/>
        <end position="22"/>
    </location>
</feature>
<reference evidence="3 4" key="1">
    <citation type="submission" date="2023-07" db="EMBL/GenBank/DDBJ databases">
        <title>Genomic Encyclopedia of Type Strains, Phase IV (KMG-IV): sequencing the most valuable type-strain genomes for metagenomic binning, comparative biology and taxonomic classification.</title>
        <authorList>
            <person name="Goeker M."/>
        </authorList>
    </citation>
    <scope>NUCLEOTIDE SEQUENCE [LARGE SCALE GENOMIC DNA]</scope>
    <source>
        <strain evidence="3 4">DSM 19092</strain>
    </source>
</reference>
<evidence type="ECO:0000256" key="2">
    <source>
        <dbReference type="SAM" id="Phobius"/>
    </source>
</evidence>
<feature type="coiled-coil region" evidence="1">
    <location>
        <begin position="88"/>
        <end position="115"/>
    </location>
</feature>
<name>A0ABT9VLX8_9BACI</name>
<sequence>MSIVQIISIIIAIFFLIQVMAFTSKNKLRDQQAFFWISISIIGLLIALFLPILNKLSTIVGIQYMPSMVYVITFIFILSVLVYQTTLLSDQQEKIKNLVHEVAYLRKELKEKNTQTENDQ</sequence>
<feature type="transmembrane region" description="Helical" evidence="2">
    <location>
        <begin position="34"/>
        <end position="53"/>
    </location>
</feature>
<dbReference type="EMBL" id="JAUSTR010000002">
    <property type="protein sequence ID" value="MDQ0161899.1"/>
    <property type="molecule type" value="Genomic_DNA"/>
</dbReference>
<evidence type="ECO:0000256" key="1">
    <source>
        <dbReference type="SAM" id="Coils"/>
    </source>
</evidence>
<evidence type="ECO:0000313" key="4">
    <source>
        <dbReference type="Proteomes" id="UP001225646"/>
    </source>
</evidence>
<proteinExistence type="predicted"/>
<dbReference type="Pfam" id="PF10066">
    <property type="entry name" value="DUF2304"/>
    <property type="match status" value="1"/>
</dbReference>
<evidence type="ECO:0000313" key="3">
    <source>
        <dbReference type="EMBL" id="MDQ0161899.1"/>
    </source>
</evidence>
<gene>
    <name evidence="3" type="ORF">J2S06_000973</name>
</gene>
<organism evidence="3 4">
    <name type="scientific">Aeribacillus alveayuensis</name>
    <dbReference type="NCBI Taxonomy" id="279215"/>
    <lineage>
        <taxon>Bacteria</taxon>
        <taxon>Bacillati</taxon>
        <taxon>Bacillota</taxon>
        <taxon>Bacilli</taxon>
        <taxon>Bacillales</taxon>
        <taxon>Bacillaceae</taxon>
        <taxon>Aeribacillus</taxon>
    </lineage>
</organism>
<keyword evidence="2" id="KW-0472">Membrane</keyword>